<dbReference type="RefSeq" id="WP_203920493.1">
    <property type="nucleotide sequence ID" value="NZ_BONZ01000049.1"/>
</dbReference>
<protein>
    <recommendedName>
        <fullName evidence="3">Deazaflavin-dependent oxidoreductase, nitroreductase family</fullName>
    </recommendedName>
</protein>
<dbReference type="NCBIfam" id="TIGR00026">
    <property type="entry name" value="hi_GC_TIGR00026"/>
    <property type="match status" value="1"/>
</dbReference>
<evidence type="ECO:0008006" key="3">
    <source>
        <dbReference type="Google" id="ProtNLM"/>
    </source>
</evidence>
<accession>A0A8J3VS62</accession>
<keyword evidence="2" id="KW-1185">Reference proteome</keyword>
<proteinExistence type="predicted"/>
<organism evidence="1 2">
    <name type="scientific">Rugosimonospora africana</name>
    <dbReference type="NCBI Taxonomy" id="556532"/>
    <lineage>
        <taxon>Bacteria</taxon>
        <taxon>Bacillati</taxon>
        <taxon>Actinomycetota</taxon>
        <taxon>Actinomycetes</taxon>
        <taxon>Micromonosporales</taxon>
        <taxon>Micromonosporaceae</taxon>
        <taxon>Rugosimonospora</taxon>
    </lineage>
</organism>
<dbReference type="GO" id="GO:0016491">
    <property type="term" value="F:oxidoreductase activity"/>
    <property type="evidence" value="ECO:0007669"/>
    <property type="project" value="InterPro"/>
</dbReference>
<reference evidence="1" key="1">
    <citation type="submission" date="2021-01" db="EMBL/GenBank/DDBJ databases">
        <title>Whole genome shotgun sequence of Rugosimonospora africana NBRC 104875.</title>
        <authorList>
            <person name="Komaki H."/>
            <person name="Tamura T."/>
        </authorList>
    </citation>
    <scope>NUCLEOTIDE SEQUENCE</scope>
    <source>
        <strain evidence="1">NBRC 104875</strain>
    </source>
</reference>
<dbReference type="Pfam" id="PF04075">
    <property type="entry name" value="F420H2_quin_red"/>
    <property type="match status" value="1"/>
</dbReference>
<dbReference type="InterPro" id="IPR012349">
    <property type="entry name" value="Split_barrel_FMN-bd"/>
</dbReference>
<dbReference type="AlphaFoldDB" id="A0A8J3VS62"/>
<comment type="caution">
    <text evidence="1">The sequence shown here is derived from an EMBL/GenBank/DDBJ whole genome shotgun (WGS) entry which is preliminary data.</text>
</comment>
<dbReference type="InterPro" id="IPR004378">
    <property type="entry name" value="F420H2_quin_Rdtase"/>
</dbReference>
<gene>
    <name evidence="1" type="ORF">Raf01_50890</name>
</gene>
<evidence type="ECO:0000313" key="1">
    <source>
        <dbReference type="EMBL" id="GIH16917.1"/>
    </source>
</evidence>
<dbReference type="EMBL" id="BONZ01000049">
    <property type="protein sequence ID" value="GIH16917.1"/>
    <property type="molecule type" value="Genomic_DNA"/>
</dbReference>
<dbReference type="Gene3D" id="2.30.110.10">
    <property type="entry name" value="Electron Transport, Fmn-binding Protein, Chain A"/>
    <property type="match status" value="1"/>
</dbReference>
<evidence type="ECO:0000313" key="2">
    <source>
        <dbReference type="Proteomes" id="UP000642748"/>
    </source>
</evidence>
<dbReference type="Proteomes" id="UP000642748">
    <property type="component" value="Unassembled WGS sequence"/>
</dbReference>
<sequence length="166" mass="18623">MAVTDRRPTGPLRIALRAPILLYRTGLGILAGHRLLYIAHQGRRTGLRRETVAEVVGYDPGRREVVVVAAWGRNPDWYQNLRAAPALEVRLGAHRWVRPEQRFPGGAETSRILLAYRDRHPRAWKHIAPILGFPTEPTDPRWPAVAESVHAVAFRPRDDAGADPAD</sequence>
<name>A0A8J3VS62_9ACTN</name>